<keyword evidence="2" id="KW-1185">Reference proteome</keyword>
<protein>
    <submittedName>
        <fullName evidence="1">Beta,beta-carotene 9',10'-oxygenase</fullName>
    </submittedName>
</protein>
<dbReference type="Proteomes" id="UP000297703">
    <property type="component" value="Unassembled WGS sequence"/>
</dbReference>
<accession>A0A4D9DW55</accession>
<comment type="caution">
    <text evidence="1">The sequence shown here is derived from an EMBL/GenBank/DDBJ whole genome shotgun (WGS) entry which is preliminary data.</text>
</comment>
<proteinExistence type="predicted"/>
<reference evidence="1 2" key="1">
    <citation type="submission" date="2019-04" db="EMBL/GenBank/DDBJ databases">
        <title>Draft genome of the big-headed turtle Platysternon megacephalum.</title>
        <authorList>
            <person name="Gong S."/>
        </authorList>
    </citation>
    <scope>NUCLEOTIDE SEQUENCE [LARGE SCALE GENOMIC DNA]</scope>
    <source>
        <strain evidence="1">DO16091913</strain>
        <tissue evidence="1">Muscle</tissue>
    </source>
</reference>
<organism evidence="1 2">
    <name type="scientific">Platysternon megacephalum</name>
    <name type="common">big-headed turtle</name>
    <dbReference type="NCBI Taxonomy" id="55544"/>
    <lineage>
        <taxon>Eukaryota</taxon>
        <taxon>Metazoa</taxon>
        <taxon>Chordata</taxon>
        <taxon>Craniata</taxon>
        <taxon>Vertebrata</taxon>
        <taxon>Euteleostomi</taxon>
        <taxon>Archelosauria</taxon>
        <taxon>Testudinata</taxon>
        <taxon>Testudines</taxon>
        <taxon>Cryptodira</taxon>
        <taxon>Durocryptodira</taxon>
        <taxon>Testudinoidea</taxon>
        <taxon>Platysternidae</taxon>
        <taxon>Platysternon</taxon>
    </lineage>
</organism>
<name>A0A4D9DW55_9SAUR</name>
<evidence type="ECO:0000313" key="1">
    <source>
        <dbReference type="EMBL" id="TFK00608.1"/>
    </source>
</evidence>
<evidence type="ECO:0000313" key="2">
    <source>
        <dbReference type="Proteomes" id="UP000297703"/>
    </source>
</evidence>
<sequence>MSPCPSSAVMSSMGTAAEGPLWAVSICQLKHCPAPYMPPHTSVLAPWGGCQFAKQPQSTSNERKPPTHLLAPLKSLVSWALQFQNQGISKWPPTCNAALTMGPNKELEEKAALGSAGGWLATSSQEAMNQW</sequence>
<reference evidence="1 2" key="2">
    <citation type="submission" date="2019-04" db="EMBL/GenBank/DDBJ databases">
        <title>The genome sequence of big-headed turtle.</title>
        <authorList>
            <person name="Gong S."/>
        </authorList>
    </citation>
    <scope>NUCLEOTIDE SEQUENCE [LARGE SCALE GENOMIC DNA]</scope>
    <source>
        <strain evidence="1">DO16091913</strain>
        <tissue evidence="1">Muscle</tissue>
    </source>
</reference>
<dbReference type="EMBL" id="QXTE01000264">
    <property type="protein sequence ID" value="TFK00608.1"/>
    <property type="molecule type" value="Genomic_DNA"/>
</dbReference>
<dbReference type="AlphaFoldDB" id="A0A4D9DW55"/>
<gene>
    <name evidence="1" type="ORF">DR999_PMT17259</name>
</gene>